<proteinExistence type="predicted"/>
<feature type="region of interest" description="Disordered" evidence="1">
    <location>
        <begin position="20"/>
        <end position="40"/>
    </location>
</feature>
<dbReference type="Proteomes" id="UP000054564">
    <property type="component" value="Unassembled WGS sequence"/>
</dbReference>
<dbReference type="AlphaFoldDB" id="A0A0L0UTF3"/>
<evidence type="ECO:0000313" key="2">
    <source>
        <dbReference type="EMBL" id="KNE90300.1"/>
    </source>
</evidence>
<protein>
    <submittedName>
        <fullName evidence="2">Uncharacterized protein</fullName>
    </submittedName>
</protein>
<gene>
    <name evidence="2" type="ORF">PSTG_16255</name>
</gene>
<keyword evidence="3" id="KW-1185">Reference proteome</keyword>
<comment type="caution">
    <text evidence="2">The sequence shown here is derived from an EMBL/GenBank/DDBJ whole genome shotgun (WGS) entry which is preliminary data.</text>
</comment>
<dbReference type="EMBL" id="AJIL01000265">
    <property type="protein sequence ID" value="KNE90300.1"/>
    <property type="molecule type" value="Genomic_DNA"/>
</dbReference>
<evidence type="ECO:0000313" key="3">
    <source>
        <dbReference type="Proteomes" id="UP000054564"/>
    </source>
</evidence>
<accession>A0A0L0UTF3</accession>
<reference evidence="3" key="1">
    <citation type="submission" date="2014-03" db="EMBL/GenBank/DDBJ databases">
        <title>The Genome Sequence of Puccinia striiformis f. sp. tritici PST-78.</title>
        <authorList>
            <consortium name="The Broad Institute Genome Sequencing Platform"/>
            <person name="Cuomo C."/>
            <person name="Hulbert S."/>
            <person name="Chen X."/>
            <person name="Walker B."/>
            <person name="Young S.K."/>
            <person name="Zeng Q."/>
            <person name="Gargeya S."/>
            <person name="Fitzgerald M."/>
            <person name="Haas B."/>
            <person name="Abouelleil A."/>
            <person name="Alvarado L."/>
            <person name="Arachchi H.M."/>
            <person name="Berlin A.M."/>
            <person name="Chapman S.B."/>
            <person name="Goldberg J."/>
            <person name="Griggs A."/>
            <person name="Gujja S."/>
            <person name="Hansen M."/>
            <person name="Howarth C."/>
            <person name="Imamovic A."/>
            <person name="Larimer J."/>
            <person name="McCowan C."/>
            <person name="Montmayeur A."/>
            <person name="Murphy C."/>
            <person name="Neiman D."/>
            <person name="Pearson M."/>
            <person name="Priest M."/>
            <person name="Roberts A."/>
            <person name="Saif S."/>
            <person name="Shea T."/>
            <person name="Sisk P."/>
            <person name="Sykes S."/>
            <person name="Wortman J."/>
            <person name="Nusbaum C."/>
            <person name="Birren B."/>
        </authorList>
    </citation>
    <scope>NUCLEOTIDE SEQUENCE [LARGE SCALE GENOMIC DNA]</scope>
    <source>
        <strain evidence="3">race PST-78</strain>
    </source>
</reference>
<organism evidence="2 3">
    <name type="scientific">Puccinia striiformis f. sp. tritici PST-78</name>
    <dbReference type="NCBI Taxonomy" id="1165861"/>
    <lineage>
        <taxon>Eukaryota</taxon>
        <taxon>Fungi</taxon>
        <taxon>Dikarya</taxon>
        <taxon>Basidiomycota</taxon>
        <taxon>Pucciniomycotina</taxon>
        <taxon>Pucciniomycetes</taxon>
        <taxon>Pucciniales</taxon>
        <taxon>Pucciniaceae</taxon>
        <taxon>Puccinia</taxon>
    </lineage>
</organism>
<sequence>MQNTTVESRADAKIFIRTAPKLAANKPHQDGAPAKQPTKTLEQRIADPRDDIIKTLASQITDSLVADLSNEGTDEDEVVA</sequence>
<evidence type="ECO:0000256" key="1">
    <source>
        <dbReference type="SAM" id="MobiDB-lite"/>
    </source>
</evidence>
<name>A0A0L0UTF3_9BASI</name>